<comment type="similarity">
    <text evidence="1">Belongs to the carbohydrate kinase pfkB family.</text>
</comment>
<evidence type="ECO:0000256" key="3">
    <source>
        <dbReference type="ARBA" id="ARBA00016943"/>
    </source>
</evidence>
<feature type="binding site" evidence="12">
    <location>
        <position position="147"/>
    </location>
    <ligand>
        <name>substrate</name>
    </ligand>
</feature>
<comment type="cofactor">
    <cofactor evidence="12">
        <name>Mg(2+)</name>
        <dbReference type="ChEBI" id="CHEBI:18420"/>
    </cofactor>
    <text evidence="12">Requires a divalent cation, most likely magnesium in vivo, as an electrophilic catalyst to aid phosphoryl group transfer. It is the chelate of the metal and the nucleotide that is the actual substrate.</text>
</comment>
<keyword evidence="8 12" id="KW-0067">ATP-binding</keyword>
<keyword evidence="6 12" id="KW-0547">Nucleotide-binding</keyword>
<dbReference type="InterPro" id="IPR011611">
    <property type="entry name" value="PfkB_dom"/>
</dbReference>
<protein>
    <recommendedName>
        <fullName evidence="3 12">Ribokinase</fullName>
        <shortName evidence="12">RK</shortName>
        <ecNumber evidence="2 12">2.7.1.15</ecNumber>
    </recommendedName>
</protein>
<dbReference type="PROSITE" id="PS00584">
    <property type="entry name" value="PFKB_KINASES_2"/>
    <property type="match status" value="1"/>
</dbReference>
<evidence type="ECO:0000313" key="14">
    <source>
        <dbReference type="EMBL" id="MBB6576420.1"/>
    </source>
</evidence>
<comment type="caution">
    <text evidence="14">The sequence shown here is derived from an EMBL/GenBank/DDBJ whole genome shotgun (WGS) entry which is preliminary data.</text>
</comment>
<evidence type="ECO:0000256" key="4">
    <source>
        <dbReference type="ARBA" id="ARBA00022679"/>
    </source>
</evidence>
<evidence type="ECO:0000256" key="2">
    <source>
        <dbReference type="ARBA" id="ARBA00012035"/>
    </source>
</evidence>
<keyword evidence="7 12" id="KW-0418">Kinase</keyword>
<evidence type="ECO:0000256" key="9">
    <source>
        <dbReference type="ARBA" id="ARBA00022842"/>
    </source>
</evidence>
<dbReference type="PRINTS" id="PR00990">
    <property type="entry name" value="RIBOKINASE"/>
</dbReference>
<dbReference type="PANTHER" id="PTHR10584:SF166">
    <property type="entry name" value="RIBOKINASE"/>
    <property type="match status" value="1"/>
</dbReference>
<dbReference type="InterPro" id="IPR011877">
    <property type="entry name" value="Ribokinase"/>
</dbReference>
<feature type="binding site" evidence="12">
    <location>
        <position position="191"/>
    </location>
    <ligand>
        <name>ATP</name>
        <dbReference type="ChEBI" id="CHEBI:30616"/>
    </ligand>
</feature>
<keyword evidence="12" id="KW-0963">Cytoplasm</keyword>
<proteinExistence type="inferred from homology"/>
<dbReference type="InterPro" id="IPR002173">
    <property type="entry name" value="Carboh/pur_kinase_PfkB_CS"/>
</dbReference>
<comment type="caution">
    <text evidence="12">Lacks conserved residue(s) required for the propagation of feature annotation.</text>
</comment>
<evidence type="ECO:0000313" key="15">
    <source>
        <dbReference type="Proteomes" id="UP000562492"/>
    </source>
</evidence>
<dbReference type="InterPro" id="IPR002139">
    <property type="entry name" value="Ribo/fructo_kinase"/>
</dbReference>
<evidence type="ECO:0000256" key="10">
    <source>
        <dbReference type="ARBA" id="ARBA00022958"/>
    </source>
</evidence>
<feature type="domain" description="Carbohydrate kinase PfkB" evidence="13">
    <location>
        <begin position="11"/>
        <end position="312"/>
    </location>
</feature>
<comment type="activity regulation">
    <text evidence="12">Activated by a monovalent cation that binds near, but not in, the active site. The most likely occupant of the site in vivo is potassium. Ion binding induces a conformational change that may alter substrate affinity.</text>
</comment>
<accession>A0ABR6RB84</accession>
<comment type="pathway">
    <text evidence="12">Carbohydrate metabolism; D-ribose degradation; D-ribose 5-phosphate from beta-D-ribopyranose: step 2/2.</text>
</comment>
<feature type="binding site" evidence="12">
    <location>
        <position position="301"/>
    </location>
    <ligand>
        <name>K(+)</name>
        <dbReference type="ChEBI" id="CHEBI:29103"/>
    </ligand>
</feature>
<evidence type="ECO:0000256" key="7">
    <source>
        <dbReference type="ARBA" id="ARBA00022777"/>
    </source>
</evidence>
<sequence>MSAPILSQAPRIVVLGSLNMDLVLRVPHMPRAGETMLGHSLTQVPGGKGGNQAVSCARQGAAVTLLSCVGEDAYAEQLLAGLVADHIHAQHVQRTALAGTGVAVISVDDAAQNQIVVVPGANELLRVPQALLQAQLQGADYVVLQLETPLAEVEQALRLARQTGCKTALNPSPMQALPEHWWPMVDLLVVNESEAAQLCGRPVDTPQAAAAAARQLQGRGVAQVVVTLGALGAVACDATIANDDGTEAIPGVAHWHEAAQVQAVDTTAAGDTFLGALTVQLARGLGLNDATQWAMRAASICVTRAGAQPSIPYFAEVETLTGATRWSLV</sequence>
<evidence type="ECO:0000256" key="6">
    <source>
        <dbReference type="ARBA" id="ARBA00022741"/>
    </source>
</evidence>
<feature type="binding site" evidence="12">
    <location>
        <begin position="19"/>
        <end position="21"/>
    </location>
    <ligand>
        <name>substrate</name>
    </ligand>
</feature>
<dbReference type="SUPFAM" id="SSF53613">
    <property type="entry name" value="Ribokinase-like"/>
    <property type="match status" value="1"/>
</dbReference>
<keyword evidence="11 12" id="KW-0119">Carbohydrate metabolism</keyword>
<feature type="binding site" evidence="12">
    <location>
        <position position="304"/>
    </location>
    <ligand>
        <name>K(+)</name>
        <dbReference type="ChEBI" id="CHEBI:29103"/>
    </ligand>
</feature>
<feature type="binding site" evidence="12">
    <location>
        <position position="310"/>
    </location>
    <ligand>
        <name>K(+)</name>
        <dbReference type="ChEBI" id="CHEBI:29103"/>
    </ligand>
</feature>
<keyword evidence="10 12" id="KW-0630">Potassium</keyword>
<feature type="binding site" evidence="12">
    <location>
        <position position="267"/>
    </location>
    <ligand>
        <name>K(+)</name>
        <dbReference type="ChEBI" id="CHEBI:29103"/>
    </ligand>
</feature>
<dbReference type="EMBL" id="JACHKZ010000002">
    <property type="protein sequence ID" value="MBB6576420.1"/>
    <property type="molecule type" value="Genomic_DNA"/>
</dbReference>
<evidence type="ECO:0000256" key="8">
    <source>
        <dbReference type="ARBA" id="ARBA00022840"/>
    </source>
</evidence>
<feature type="binding site" evidence="12">
    <location>
        <position position="271"/>
    </location>
    <ligand>
        <name>substrate</name>
    </ligand>
</feature>
<feature type="binding site" evidence="12">
    <location>
        <begin position="270"/>
        <end position="271"/>
    </location>
    <ligand>
        <name>ATP</name>
        <dbReference type="ChEBI" id="CHEBI:30616"/>
    </ligand>
</feature>
<feature type="active site" description="Proton acceptor" evidence="12">
    <location>
        <position position="271"/>
    </location>
</feature>
<evidence type="ECO:0000256" key="12">
    <source>
        <dbReference type="HAMAP-Rule" id="MF_01987"/>
    </source>
</evidence>
<comment type="subunit">
    <text evidence="12">Homodimer.</text>
</comment>
<dbReference type="PROSITE" id="PS00583">
    <property type="entry name" value="PFKB_KINASES_1"/>
    <property type="match status" value="1"/>
</dbReference>
<dbReference type="Gene3D" id="3.40.1190.20">
    <property type="match status" value="1"/>
</dbReference>
<keyword evidence="15" id="KW-1185">Reference proteome</keyword>
<comment type="similarity">
    <text evidence="12">Belongs to the carbohydrate kinase PfkB family. Ribokinase subfamily.</text>
</comment>
<comment type="catalytic activity">
    <reaction evidence="12">
        <text>D-ribose + ATP = D-ribose 5-phosphate + ADP + H(+)</text>
        <dbReference type="Rhea" id="RHEA:13697"/>
        <dbReference type="ChEBI" id="CHEBI:15378"/>
        <dbReference type="ChEBI" id="CHEBI:30616"/>
        <dbReference type="ChEBI" id="CHEBI:47013"/>
        <dbReference type="ChEBI" id="CHEBI:78346"/>
        <dbReference type="ChEBI" id="CHEBI:456216"/>
        <dbReference type="EC" id="2.7.1.15"/>
    </reaction>
</comment>
<dbReference type="NCBIfam" id="TIGR02152">
    <property type="entry name" value="D_ribokin_bact"/>
    <property type="match status" value="1"/>
</dbReference>
<dbReference type="CDD" id="cd01174">
    <property type="entry name" value="ribokinase"/>
    <property type="match status" value="1"/>
</dbReference>
<dbReference type="InterPro" id="IPR029056">
    <property type="entry name" value="Ribokinase-like"/>
</dbReference>
<name>A0ABR6RB84_9BURK</name>
<feature type="binding site" evidence="12">
    <location>
        <position position="306"/>
    </location>
    <ligand>
        <name>K(+)</name>
        <dbReference type="ChEBI" id="CHEBI:29103"/>
    </ligand>
</feature>
<keyword evidence="4 12" id="KW-0808">Transferase</keyword>
<comment type="subcellular location">
    <subcellularLocation>
        <location evidence="12">Cytoplasm</location>
    </subcellularLocation>
</comment>
<feature type="binding site" evidence="12">
    <location>
        <position position="265"/>
    </location>
    <ligand>
        <name>K(+)</name>
        <dbReference type="ChEBI" id="CHEBI:29103"/>
    </ligand>
</feature>
<evidence type="ECO:0000256" key="1">
    <source>
        <dbReference type="ARBA" id="ARBA00005380"/>
    </source>
</evidence>
<comment type="function">
    <text evidence="12">Catalyzes the phosphorylation of ribose at O-5 in a reaction requiring ATP and magnesium. The resulting D-ribose-5-phosphate can then be used either for sythesis of nucleotides, histidine, and tryptophan, or as a component of the pentose phosphate pathway.</text>
</comment>
<dbReference type="GO" id="GO:0004747">
    <property type="term" value="F:ribokinase activity"/>
    <property type="evidence" value="ECO:0007669"/>
    <property type="project" value="UniProtKB-EC"/>
</dbReference>
<gene>
    <name evidence="12" type="primary">rbsK</name>
    <name evidence="14" type="ORF">HNP33_000468</name>
</gene>
<keyword evidence="9 12" id="KW-0460">Magnesium</keyword>
<evidence type="ECO:0000259" key="13">
    <source>
        <dbReference type="Pfam" id="PF00294"/>
    </source>
</evidence>
<feature type="binding site" evidence="12">
    <location>
        <begin position="47"/>
        <end position="51"/>
    </location>
    <ligand>
        <name>substrate</name>
    </ligand>
</feature>
<feature type="binding site" evidence="12">
    <location>
        <begin position="227"/>
        <end position="232"/>
    </location>
    <ligand>
        <name>ATP</name>
        <dbReference type="ChEBI" id="CHEBI:30616"/>
    </ligand>
</feature>
<evidence type="ECO:0000256" key="5">
    <source>
        <dbReference type="ARBA" id="ARBA00022723"/>
    </source>
</evidence>
<dbReference type="RefSeq" id="WP_325064898.1">
    <property type="nucleotide sequence ID" value="NZ_JACHKZ010000002.1"/>
</dbReference>
<organism evidence="14 15">
    <name type="scientific">Comamonas odontotermitis</name>
    <dbReference type="NCBI Taxonomy" id="379895"/>
    <lineage>
        <taxon>Bacteria</taxon>
        <taxon>Pseudomonadati</taxon>
        <taxon>Pseudomonadota</taxon>
        <taxon>Betaproteobacteria</taxon>
        <taxon>Burkholderiales</taxon>
        <taxon>Comamonadaceae</taxon>
        <taxon>Comamonas</taxon>
    </lineage>
</organism>
<reference evidence="14 15" key="1">
    <citation type="submission" date="2020-08" db="EMBL/GenBank/DDBJ databases">
        <title>Functional genomics of gut bacteria from endangered species of beetles.</title>
        <authorList>
            <person name="Carlos-Shanley C."/>
        </authorList>
    </citation>
    <scope>NUCLEOTIDE SEQUENCE [LARGE SCALE GENOMIC DNA]</scope>
    <source>
        <strain evidence="14 15">S00124</strain>
    </source>
</reference>
<dbReference type="Proteomes" id="UP000562492">
    <property type="component" value="Unassembled WGS sequence"/>
</dbReference>
<dbReference type="Pfam" id="PF00294">
    <property type="entry name" value="PfkB"/>
    <property type="match status" value="1"/>
</dbReference>
<dbReference type="HAMAP" id="MF_01987">
    <property type="entry name" value="Ribokinase"/>
    <property type="match status" value="1"/>
</dbReference>
<evidence type="ECO:0000256" key="11">
    <source>
        <dbReference type="ARBA" id="ARBA00023277"/>
    </source>
</evidence>
<dbReference type="EC" id="2.7.1.15" evidence="2 12"/>
<keyword evidence="5 12" id="KW-0479">Metal-binding</keyword>
<dbReference type="PANTHER" id="PTHR10584">
    <property type="entry name" value="SUGAR KINASE"/>
    <property type="match status" value="1"/>
</dbReference>